<accession>A0A5E4NDV7</accession>
<keyword evidence="5" id="KW-0677">Repeat</keyword>
<feature type="transmembrane region" description="Helical" evidence="11">
    <location>
        <begin position="288"/>
        <end position="308"/>
    </location>
</feature>
<evidence type="ECO:0000256" key="6">
    <source>
        <dbReference type="ARBA" id="ARBA00022847"/>
    </source>
</evidence>
<evidence type="ECO:0000256" key="8">
    <source>
        <dbReference type="ARBA" id="ARBA00023136"/>
    </source>
</evidence>
<dbReference type="GO" id="GO:0015293">
    <property type="term" value="F:symporter activity"/>
    <property type="evidence" value="ECO:0007669"/>
    <property type="project" value="UniProtKB-KW"/>
</dbReference>
<sequence>MDAATFVEVSPRLRDRPLSSPPTVRTSLLLPNARAVTSDYHQSRICSKNLTMKHIIPVTFFLIAYCLSRSSASLFFNTQDIILLVNDSSTLTLTLTDNVQENVTLTLNTNHKDLLTTNVSKINVSNYTITKEWPIKLFGHDAGHDLLKVETSDPSIESRNAFVRVTLQHSNELALISVIVGWIYFVAWSISFYPQMYENWQRKSVVGLNFDFIALNLVGFILYSMFNIGLWLPEIEQEYLARNPRGHNPVQLNDIFFSSHAIFATLITVFQCYFYEKGEQKVSRTAKSILSLYGLILAALLVLVYQQKILWLDFLYYCSYIKLTITLIKYIPQAVMNYKRKSTIGWSIGNIFLDFTGGVLSILQMIINAYNYNDWASVFGDPTKFGLGVLSIVFDVLFFLQHYVFYSGIHYEEIENHNVVEVEENEVINSEEHTKPTDIPDSQIC</sequence>
<evidence type="ECO:0000256" key="4">
    <source>
        <dbReference type="ARBA" id="ARBA00022692"/>
    </source>
</evidence>
<dbReference type="NCBIfam" id="TIGR00951">
    <property type="entry name" value="2A43"/>
    <property type="match status" value="1"/>
</dbReference>
<protein>
    <submittedName>
        <fullName evidence="12">PQ-loop repeat,Lysosomal cystine transporter</fullName>
    </submittedName>
</protein>
<feature type="transmembrane region" description="Helical" evidence="11">
    <location>
        <begin position="387"/>
        <end position="406"/>
    </location>
</feature>
<evidence type="ECO:0000256" key="7">
    <source>
        <dbReference type="ARBA" id="ARBA00022989"/>
    </source>
</evidence>
<evidence type="ECO:0000256" key="10">
    <source>
        <dbReference type="ARBA" id="ARBA00048473"/>
    </source>
</evidence>
<comment type="catalytic activity">
    <reaction evidence="10">
        <text>L-cystine(out) + H(+)(out) = L-cystine(in) + H(+)(in)</text>
        <dbReference type="Rhea" id="RHEA:66172"/>
        <dbReference type="ChEBI" id="CHEBI:15378"/>
        <dbReference type="ChEBI" id="CHEBI:35491"/>
    </reaction>
    <physiologicalReaction direction="left-to-right" evidence="10">
        <dbReference type="Rhea" id="RHEA:66173"/>
    </physiologicalReaction>
</comment>
<evidence type="ECO:0000256" key="2">
    <source>
        <dbReference type="ARBA" id="ARBA00006855"/>
    </source>
</evidence>
<dbReference type="GO" id="GO:0015184">
    <property type="term" value="F:L-cystine transmembrane transporter activity"/>
    <property type="evidence" value="ECO:0007669"/>
    <property type="project" value="TreeGrafter"/>
</dbReference>
<keyword evidence="8 11" id="KW-0472">Membrane</keyword>
<evidence type="ECO:0000256" key="11">
    <source>
        <dbReference type="SAM" id="Phobius"/>
    </source>
</evidence>
<evidence type="ECO:0000313" key="12">
    <source>
        <dbReference type="EMBL" id="VVC41326.1"/>
    </source>
</evidence>
<dbReference type="Pfam" id="PF04193">
    <property type="entry name" value="PQ-loop"/>
    <property type="match status" value="2"/>
</dbReference>
<dbReference type="AlphaFoldDB" id="A0A5E4NDV7"/>
<gene>
    <name evidence="12" type="ORF">CINCED_3A018797</name>
</gene>
<comment type="subcellular location">
    <subcellularLocation>
        <location evidence="1">Lysosome membrane</location>
        <topology evidence="1">Multi-pass membrane protein</topology>
    </subcellularLocation>
</comment>
<evidence type="ECO:0000256" key="1">
    <source>
        <dbReference type="ARBA" id="ARBA00004155"/>
    </source>
</evidence>
<keyword evidence="4 11" id="KW-0812">Transmembrane</keyword>
<dbReference type="SMART" id="SM00679">
    <property type="entry name" value="CTNS"/>
    <property type="match status" value="2"/>
</dbReference>
<dbReference type="PANTHER" id="PTHR13131">
    <property type="entry name" value="CYSTINOSIN"/>
    <property type="match status" value="1"/>
</dbReference>
<dbReference type="OrthoDB" id="75720at2759"/>
<dbReference type="Gene3D" id="1.20.1280.290">
    <property type="match status" value="1"/>
</dbReference>
<feature type="transmembrane region" description="Helical" evidence="11">
    <location>
        <begin position="344"/>
        <end position="367"/>
    </location>
</feature>
<keyword evidence="13" id="KW-1185">Reference proteome</keyword>
<organism evidence="12 13">
    <name type="scientific">Cinara cedri</name>
    <dbReference type="NCBI Taxonomy" id="506608"/>
    <lineage>
        <taxon>Eukaryota</taxon>
        <taxon>Metazoa</taxon>
        <taxon>Ecdysozoa</taxon>
        <taxon>Arthropoda</taxon>
        <taxon>Hexapoda</taxon>
        <taxon>Insecta</taxon>
        <taxon>Pterygota</taxon>
        <taxon>Neoptera</taxon>
        <taxon>Paraneoptera</taxon>
        <taxon>Hemiptera</taxon>
        <taxon>Sternorrhyncha</taxon>
        <taxon>Aphidomorpha</taxon>
        <taxon>Aphidoidea</taxon>
        <taxon>Aphididae</taxon>
        <taxon>Lachninae</taxon>
        <taxon>Cinara</taxon>
    </lineage>
</organism>
<dbReference type="FunFam" id="1.20.1280.290:FF:000016">
    <property type="entry name" value="Cystinosin homolog"/>
    <property type="match status" value="1"/>
</dbReference>
<dbReference type="PANTHER" id="PTHR13131:SF5">
    <property type="entry name" value="CYSTINOSIN"/>
    <property type="match status" value="1"/>
</dbReference>
<evidence type="ECO:0000256" key="3">
    <source>
        <dbReference type="ARBA" id="ARBA00022448"/>
    </source>
</evidence>
<dbReference type="Proteomes" id="UP000325440">
    <property type="component" value="Unassembled WGS sequence"/>
</dbReference>
<dbReference type="GO" id="GO:0005765">
    <property type="term" value="C:lysosomal membrane"/>
    <property type="evidence" value="ECO:0007669"/>
    <property type="project" value="UniProtKB-SubCell"/>
</dbReference>
<feature type="transmembrane region" description="Helical" evidence="11">
    <location>
        <begin position="314"/>
        <end position="332"/>
    </location>
</feature>
<keyword evidence="3" id="KW-0813">Transport</keyword>
<comment type="similarity">
    <text evidence="2">Belongs to the cystinosin family.</text>
</comment>
<dbReference type="EMBL" id="CABPRJ010001917">
    <property type="protein sequence ID" value="VVC41326.1"/>
    <property type="molecule type" value="Genomic_DNA"/>
</dbReference>
<feature type="transmembrane region" description="Helical" evidence="11">
    <location>
        <begin position="205"/>
        <end position="226"/>
    </location>
</feature>
<keyword evidence="7 11" id="KW-1133">Transmembrane helix</keyword>
<feature type="transmembrane region" description="Helical" evidence="11">
    <location>
        <begin position="255"/>
        <end position="276"/>
    </location>
</feature>
<keyword evidence="9" id="KW-0458">Lysosome</keyword>
<dbReference type="InterPro" id="IPR006603">
    <property type="entry name" value="PQ-loop_rpt"/>
</dbReference>
<keyword evidence="6" id="KW-0769">Symport</keyword>
<evidence type="ECO:0000256" key="9">
    <source>
        <dbReference type="ARBA" id="ARBA00023228"/>
    </source>
</evidence>
<evidence type="ECO:0000313" key="13">
    <source>
        <dbReference type="Proteomes" id="UP000325440"/>
    </source>
</evidence>
<evidence type="ECO:0000256" key="5">
    <source>
        <dbReference type="ARBA" id="ARBA00022737"/>
    </source>
</evidence>
<name>A0A5E4NDV7_9HEMI</name>
<proteinExistence type="inferred from homology"/>
<feature type="transmembrane region" description="Helical" evidence="11">
    <location>
        <begin position="173"/>
        <end position="193"/>
    </location>
</feature>
<dbReference type="InterPro" id="IPR005282">
    <property type="entry name" value="LC_transporter"/>
</dbReference>
<reference evidence="12 13" key="1">
    <citation type="submission" date="2019-08" db="EMBL/GenBank/DDBJ databases">
        <authorList>
            <person name="Alioto T."/>
            <person name="Alioto T."/>
            <person name="Gomez Garrido J."/>
        </authorList>
    </citation>
    <scope>NUCLEOTIDE SEQUENCE [LARGE SCALE GENOMIC DNA]</scope>
</reference>